<feature type="region of interest" description="Disordered" evidence="1">
    <location>
        <begin position="536"/>
        <end position="571"/>
    </location>
</feature>
<feature type="compositionally biased region" description="Polar residues" evidence="1">
    <location>
        <begin position="322"/>
        <end position="331"/>
    </location>
</feature>
<evidence type="ECO:0000313" key="3">
    <source>
        <dbReference type="EMBL" id="CDZ96326.1"/>
    </source>
</evidence>
<feature type="compositionally biased region" description="Low complexity" evidence="1">
    <location>
        <begin position="332"/>
        <end position="358"/>
    </location>
</feature>
<dbReference type="InterPro" id="IPR048382">
    <property type="entry name" value="BCAS3_WD40"/>
</dbReference>
<dbReference type="AlphaFoldDB" id="A0A0F7SE72"/>
<organism evidence="3">
    <name type="scientific">Phaffia rhodozyma</name>
    <name type="common">Yeast</name>
    <name type="synonym">Xanthophyllomyces dendrorhous</name>
    <dbReference type="NCBI Taxonomy" id="264483"/>
    <lineage>
        <taxon>Eukaryota</taxon>
        <taxon>Fungi</taxon>
        <taxon>Dikarya</taxon>
        <taxon>Basidiomycota</taxon>
        <taxon>Agaricomycotina</taxon>
        <taxon>Tremellomycetes</taxon>
        <taxon>Cystofilobasidiales</taxon>
        <taxon>Mrakiaceae</taxon>
        <taxon>Phaffia</taxon>
    </lineage>
</organism>
<dbReference type="GO" id="GO:0006914">
    <property type="term" value="P:autophagy"/>
    <property type="evidence" value="ECO:0007669"/>
    <property type="project" value="InterPro"/>
</dbReference>
<dbReference type="PANTHER" id="PTHR13268:SF0">
    <property type="entry name" value="BCAS3 MICROTUBULE ASSOCIATED CELL MIGRATION FACTOR"/>
    <property type="match status" value="1"/>
</dbReference>
<feature type="region of interest" description="Disordered" evidence="1">
    <location>
        <begin position="841"/>
        <end position="877"/>
    </location>
</feature>
<proteinExistence type="predicted"/>
<accession>A0A0F7SE72</accession>
<dbReference type="EMBL" id="LN483116">
    <property type="protein sequence ID" value="CDZ96326.1"/>
    <property type="molecule type" value="Genomic_DNA"/>
</dbReference>
<dbReference type="InterPro" id="IPR045142">
    <property type="entry name" value="BCAS3-like"/>
</dbReference>
<dbReference type="GO" id="GO:0005737">
    <property type="term" value="C:cytoplasm"/>
    <property type="evidence" value="ECO:0007669"/>
    <property type="project" value="TreeGrafter"/>
</dbReference>
<evidence type="ECO:0000256" key="1">
    <source>
        <dbReference type="SAM" id="MobiDB-lite"/>
    </source>
</evidence>
<feature type="compositionally biased region" description="Basic and acidic residues" evidence="1">
    <location>
        <begin position="256"/>
        <end position="274"/>
    </location>
</feature>
<feature type="compositionally biased region" description="Low complexity" evidence="1">
    <location>
        <begin position="538"/>
        <end position="550"/>
    </location>
</feature>
<dbReference type="SUPFAM" id="SSF101908">
    <property type="entry name" value="Putative isomerase YbhE"/>
    <property type="match status" value="1"/>
</dbReference>
<protein>
    <submittedName>
        <fullName evidence="3">WD40 repeat protein</fullName>
    </submittedName>
</protein>
<feature type="region of interest" description="Disordered" evidence="1">
    <location>
        <begin position="987"/>
        <end position="1030"/>
    </location>
</feature>
<dbReference type="GO" id="GO:0042594">
    <property type="term" value="P:response to starvation"/>
    <property type="evidence" value="ECO:0007669"/>
    <property type="project" value="TreeGrafter"/>
</dbReference>
<feature type="region of interest" description="Disordered" evidence="1">
    <location>
        <begin position="889"/>
        <end position="910"/>
    </location>
</feature>
<feature type="compositionally biased region" description="Low complexity" evidence="1">
    <location>
        <begin position="307"/>
        <end position="316"/>
    </location>
</feature>
<dbReference type="Pfam" id="PF21034">
    <property type="entry name" value="BCAS3_WD40"/>
    <property type="match status" value="1"/>
</dbReference>
<feature type="domain" description="BCAS3 WD40" evidence="2">
    <location>
        <begin position="410"/>
        <end position="515"/>
    </location>
</feature>
<dbReference type="PANTHER" id="PTHR13268">
    <property type="entry name" value="BREAST CARCINOMA AMPLIFIED SEQUENCE 3"/>
    <property type="match status" value="1"/>
</dbReference>
<feature type="region of interest" description="Disordered" evidence="1">
    <location>
        <begin position="228"/>
        <end position="362"/>
    </location>
</feature>
<feature type="compositionally biased region" description="Polar residues" evidence="1">
    <location>
        <begin position="1003"/>
        <end position="1012"/>
    </location>
</feature>
<evidence type="ECO:0000259" key="2">
    <source>
        <dbReference type="Pfam" id="PF21034"/>
    </source>
</evidence>
<sequence>MSFSLPLLLSSSHTYKPTTADRTDREPNIVWSGWDIVPLVKNKPPQRCLLTATARSLTIWDAPLGRSSGQTDSVIELLTITSDRKDDWVHQGVKGNVLLGTLIREPHRLLVALHFPAPDKNQPVSAIVLHHPETLMFQKRIILDGKIINVQRSSHAVVVSTLDPPAIHLFHPATFHTLCPPITFPASYPSSQAPVFTLSHRLLAFATTQPPGPSAPLLQRASGTRTETILHDRPRPSLAHNLPAWGSADSSRSRSGRTDDRVIETEEDPSKIANDDEEGEWTGGTIDRSSSSSSSLADTPDGHIPKSRPIPAPASSSRDRYSTGQHSYQSPQHSFQSRQHAFSSHQHSHQSHPGQQASFPRVEQSVQIIDLHPLSSASVNSTGPNTLSSLPANRSPLVHFYPSPTARSAQPINHLSFSPNSQMLLISQAPSCSFAVVEIRPPRKSPHPAPGHSSGEVWERYVLRRGVSEAVVKSVSWDNAGRWVAVATGKGTLHVYPLNPYGGPPTGHRQGKVLNALDVQPLSTAVQPALRIHQTRQIPPSSTPSPMSIPKVLPPGDCLTPPSSPPFSSSLRKLSQLSASSAAAAPSALLSSTGLKAPNVGDLSLPPVTCCFLAPERVRSVESGRISRPADLSPGRFQHADAVSGPLGLPETAQDILVFYPTVGLLSLQKVLFCPVSLPTSVESTPSVSPTPKSPTGPSSALSLMMMAKKRAEGIVSGSNIGGLEAEVKSWEGAAWELGTVGSEIEDIGLKHFESTQPDGKQGSLAENHKQGLVPWSLSRAEIQTISSSLKILPGPLYLSHQFEFHHLPLPVSPSVHHVFPSLPSTSKLVVRNEVLLTSPSTSPYPFDPVTDGLTPPTSHPSRGNTPVGSHSHSGGSFDRLLEKAIESSLGDPTGRPARPIIPAYPNGDGPTISPRSWKRVPVLMSTTANALGELKREIGERVGSPSGSFSGHSSFSNNNYLLPGTGAASGTANGLSTAVARRFSADKNTRPNGLSFEDETVSDPTEFTLSTLDGPRAGEEGDRWEDEEEGAVERYRRLAEEEDEFDDLVCGVEDWDTDRPPVVDDKVECRSRGQSGF</sequence>
<feature type="compositionally biased region" description="Polar residues" evidence="1">
    <location>
        <begin position="856"/>
        <end position="875"/>
    </location>
</feature>
<name>A0A0F7SE72_PHARH</name>
<reference evidence="3" key="1">
    <citation type="submission" date="2014-08" db="EMBL/GenBank/DDBJ databases">
        <authorList>
            <person name="Sharma Rahul"/>
            <person name="Thines Marco"/>
        </authorList>
    </citation>
    <scope>NUCLEOTIDE SEQUENCE</scope>
</reference>